<evidence type="ECO:0000256" key="7">
    <source>
        <dbReference type="ARBA" id="ARBA00023065"/>
    </source>
</evidence>
<evidence type="ECO:0000256" key="5">
    <source>
        <dbReference type="ARBA" id="ARBA00022692"/>
    </source>
</evidence>
<dbReference type="Pfam" id="PF13609">
    <property type="entry name" value="Porin_4"/>
    <property type="match status" value="1"/>
</dbReference>
<dbReference type="AlphaFoldDB" id="A0A4P7D3I4"/>
<evidence type="ECO:0000256" key="2">
    <source>
        <dbReference type="ARBA" id="ARBA00011233"/>
    </source>
</evidence>
<keyword evidence="4" id="KW-1134">Transmembrane beta strand</keyword>
<evidence type="ECO:0000313" key="14">
    <source>
        <dbReference type="Proteomes" id="UP000295727"/>
    </source>
</evidence>
<dbReference type="PANTHER" id="PTHR34501">
    <property type="entry name" value="PROTEIN YDDL-RELATED"/>
    <property type="match status" value="1"/>
</dbReference>
<keyword evidence="5" id="KW-0812">Transmembrane</keyword>
<protein>
    <submittedName>
        <fullName evidence="13">Porin</fullName>
    </submittedName>
</protein>
<feature type="domain" description="Porin" evidence="12">
    <location>
        <begin position="17"/>
        <end position="332"/>
    </location>
</feature>
<dbReference type="CDD" id="cd00342">
    <property type="entry name" value="gram_neg_porins"/>
    <property type="match status" value="1"/>
</dbReference>
<dbReference type="InterPro" id="IPR023614">
    <property type="entry name" value="Porin_dom_sf"/>
</dbReference>
<evidence type="ECO:0000256" key="8">
    <source>
        <dbReference type="ARBA" id="ARBA00023114"/>
    </source>
</evidence>
<keyword evidence="14" id="KW-1185">Reference proteome</keyword>
<dbReference type="OrthoDB" id="8982743at2"/>
<dbReference type="GO" id="GO:0009279">
    <property type="term" value="C:cell outer membrane"/>
    <property type="evidence" value="ECO:0007669"/>
    <property type="project" value="UniProtKB-SubCell"/>
</dbReference>
<evidence type="ECO:0000313" key="13">
    <source>
        <dbReference type="EMBL" id="QBR01340.1"/>
    </source>
</evidence>
<sequence>MKLRFAIFMAMPCFTLSYANAQSSVTLYGNVDSAVAYFSNVNGKPLYTSQDGNLIPDLFGLTGAEDLGGGLRAVFRLEAGYSLNSGKLVVPNQIFQRESSIGVKSDAFGTMTFGHQPSFMYDTLSPYSSAYLGGGFSAFHQGNLDELANTFEFDNSVKYLSASYRGLSVGAQFGFGNHAGAFAVGRNYGFTLKYQTGSASFGAAYANENDRYLELSGVIGLKSLFDAPLPGASIVARNVENWGVGGSYAIGSALLHALFTQSRITALDGSESTANTIDAGMTYTFQVDTVGIGASVENFAGGHWVTASVSNAWQLSKRTSFYQQLMYQKASGANAVASMVGAGPASGRSQFGAAVGIQHFF</sequence>
<organism evidence="13 14">
    <name type="scientific">Paraburkholderia pallida</name>
    <dbReference type="NCBI Taxonomy" id="2547399"/>
    <lineage>
        <taxon>Bacteria</taxon>
        <taxon>Pseudomonadati</taxon>
        <taxon>Pseudomonadota</taxon>
        <taxon>Betaproteobacteria</taxon>
        <taxon>Burkholderiales</taxon>
        <taxon>Burkholderiaceae</taxon>
        <taxon>Paraburkholderia</taxon>
    </lineage>
</organism>
<comment type="subcellular location">
    <subcellularLocation>
        <location evidence="1">Cell outer membrane</location>
        <topology evidence="1">Multi-pass membrane protein</topology>
    </subcellularLocation>
</comment>
<evidence type="ECO:0000259" key="12">
    <source>
        <dbReference type="Pfam" id="PF13609"/>
    </source>
</evidence>
<keyword evidence="10" id="KW-0998">Cell outer membrane</keyword>
<dbReference type="PANTHER" id="PTHR34501:SF9">
    <property type="entry name" value="MAJOR OUTER MEMBRANE PROTEIN P.IA"/>
    <property type="match status" value="1"/>
</dbReference>
<keyword evidence="3" id="KW-0813">Transport</keyword>
<keyword evidence="8" id="KW-0626">Porin</keyword>
<dbReference type="SUPFAM" id="SSF56935">
    <property type="entry name" value="Porins"/>
    <property type="match status" value="1"/>
</dbReference>
<feature type="signal peptide" evidence="11">
    <location>
        <begin position="1"/>
        <end position="21"/>
    </location>
</feature>
<evidence type="ECO:0000256" key="11">
    <source>
        <dbReference type="SAM" id="SignalP"/>
    </source>
</evidence>
<keyword evidence="9" id="KW-0472">Membrane</keyword>
<dbReference type="EMBL" id="CP038150">
    <property type="protein sequence ID" value="QBR01340.1"/>
    <property type="molecule type" value="Genomic_DNA"/>
</dbReference>
<comment type="subunit">
    <text evidence="2">Homotrimer.</text>
</comment>
<name>A0A4P7D3I4_9BURK</name>
<feature type="chain" id="PRO_5020182742" evidence="11">
    <location>
        <begin position="22"/>
        <end position="361"/>
    </location>
</feature>
<dbReference type="Proteomes" id="UP000295727">
    <property type="component" value="Chromosome 3"/>
</dbReference>
<dbReference type="GO" id="GO:0015288">
    <property type="term" value="F:porin activity"/>
    <property type="evidence" value="ECO:0007669"/>
    <property type="project" value="UniProtKB-KW"/>
</dbReference>
<proteinExistence type="predicted"/>
<gene>
    <name evidence="13" type="ORF">E1956_29485</name>
</gene>
<reference evidence="13 14" key="1">
    <citation type="submission" date="2019-03" db="EMBL/GenBank/DDBJ databases">
        <title>Paraburkholderia sp. 7MH5, isolated from subtropical forest soil.</title>
        <authorList>
            <person name="Gao Z.-H."/>
            <person name="Qiu L.-H."/>
        </authorList>
    </citation>
    <scope>NUCLEOTIDE SEQUENCE [LARGE SCALE GENOMIC DNA]</scope>
    <source>
        <strain evidence="13 14">7MH5</strain>
    </source>
</reference>
<keyword evidence="6 11" id="KW-0732">Signal</keyword>
<dbReference type="InterPro" id="IPR033900">
    <property type="entry name" value="Gram_neg_porin_domain"/>
</dbReference>
<accession>A0A4P7D3I4</accession>
<dbReference type="Gene3D" id="2.40.160.10">
    <property type="entry name" value="Porin"/>
    <property type="match status" value="1"/>
</dbReference>
<keyword evidence="7" id="KW-0406">Ion transport</keyword>
<evidence type="ECO:0000256" key="6">
    <source>
        <dbReference type="ARBA" id="ARBA00022729"/>
    </source>
</evidence>
<evidence type="ECO:0000256" key="4">
    <source>
        <dbReference type="ARBA" id="ARBA00022452"/>
    </source>
</evidence>
<evidence type="ECO:0000256" key="3">
    <source>
        <dbReference type="ARBA" id="ARBA00022448"/>
    </source>
</evidence>
<dbReference type="GO" id="GO:0006811">
    <property type="term" value="P:monoatomic ion transport"/>
    <property type="evidence" value="ECO:0007669"/>
    <property type="project" value="UniProtKB-KW"/>
</dbReference>
<dbReference type="InterPro" id="IPR050298">
    <property type="entry name" value="Gram-neg_bact_OMP"/>
</dbReference>
<dbReference type="KEGG" id="ppai:E1956_29485"/>
<evidence type="ECO:0000256" key="1">
    <source>
        <dbReference type="ARBA" id="ARBA00004571"/>
    </source>
</evidence>
<evidence type="ECO:0000256" key="10">
    <source>
        <dbReference type="ARBA" id="ARBA00023237"/>
    </source>
</evidence>
<dbReference type="GO" id="GO:0046930">
    <property type="term" value="C:pore complex"/>
    <property type="evidence" value="ECO:0007669"/>
    <property type="project" value="UniProtKB-KW"/>
</dbReference>
<evidence type="ECO:0000256" key="9">
    <source>
        <dbReference type="ARBA" id="ARBA00023136"/>
    </source>
</evidence>